<dbReference type="InterPro" id="IPR003474">
    <property type="entry name" value="Glcn_transporter"/>
</dbReference>
<dbReference type="EMBL" id="CP114063">
    <property type="protein sequence ID" value="WAT24681.1"/>
    <property type="molecule type" value="Genomic_DNA"/>
</dbReference>
<feature type="transmembrane region" description="Helical" evidence="1">
    <location>
        <begin position="6"/>
        <end position="39"/>
    </location>
</feature>
<keyword evidence="1" id="KW-1133">Transmembrane helix</keyword>
<dbReference type="RefSeq" id="WP_269105081.1">
    <property type="nucleotide sequence ID" value="NZ_CP114063.1"/>
</dbReference>
<dbReference type="PANTHER" id="PTHR30354:SF7">
    <property type="entry name" value="BLL7963 PROTEIN"/>
    <property type="match status" value="1"/>
</dbReference>
<sequence length="145" mass="15605">MVILGIIGVFIGILLIIWFSVKGLHIIIAAPLSALVVILANQMDIFGSLIGQENSYMTALAGFLINNFAIFLLGAVLAQYMEKSNATVSIANFILSKVGMGSKYMIMVAIMAIAALLTYGGISLFVVMFAVVPLAKRIFKQMDIN</sequence>
<feature type="transmembrane region" description="Helical" evidence="1">
    <location>
        <begin position="60"/>
        <end position="81"/>
    </location>
</feature>
<evidence type="ECO:0000313" key="2">
    <source>
        <dbReference type="EMBL" id="WAT24681.1"/>
    </source>
</evidence>
<protein>
    <submittedName>
        <fullName evidence="2">Uncharacterized protein</fullName>
    </submittedName>
</protein>
<dbReference type="AlphaFoldDB" id="A0AA47G9W4"/>
<dbReference type="GO" id="GO:0015128">
    <property type="term" value="F:gluconate transmembrane transporter activity"/>
    <property type="evidence" value="ECO:0007669"/>
    <property type="project" value="InterPro"/>
</dbReference>
<name>A0AA47G9W4_9LACT</name>
<accession>A0AA47G9W4</accession>
<keyword evidence="1" id="KW-0472">Membrane</keyword>
<reference evidence="2" key="1">
    <citation type="submission" date="2022-12" db="EMBL/GenBank/DDBJ databases">
        <title>Whole genome sequence analysis of a duck derived balloon bacteium Aerococcus urinaeequi henan2020.</title>
        <authorList>
            <person name="Zhang H."/>
            <person name="Qiao H.X."/>
            <person name="Bian C.Z."/>
            <person name="Shu J.C."/>
        </authorList>
    </citation>
    <scope>NUCLEOTIDE SEQUENCE</scope>
    <source>
        <strain evidence="2">2020-HN-1</strain>
    </source>
</reference>
<dbReference type="PANTHER" id="PTHR30354">
    <property type="entry name" value="GNT FAMILY GLUCONATE TRANSPORTER"/>
    <property type="match status" value="1"/>
</dbReference>
<gene>
    <name evidence="2" type="ORF">OZ415_00805</name>
</gene>
<evidence type="ECO:0000256" key="1">
    <source>
        <dbReference type="SAM" id="Phobius"/>
    </source>
</evidence>
<dbReference type="GO" id="GO:0005886">
    <property type="term" value="C:plasma membrane"/>
    <property type="evidence" value="ECO:0007669"/>
    <property type="project" value="TreeGrafter"/>
</dbReference>
<dbReference type="Proteomes" id="UP001164714">
    <property type="component" value="Chromosome"/>
</dbReference>
<keyword evidence="1" id="KW-0812">Transmembrane</keyword>
<proteinExistence type="predicted"/>
<feature type="transmembrane region" description="Helical" evidence="1">
    <location>
        <begin position="104"/>
        <end position="132"/>
    </location>
</feature>
<organism evidence="2 3">
    <name type="scientific">Aerococcus urinaeequi</name>
    <dbReference type="NCBI Taxonomy" id="51665"/>
    <lineage>
        <taxon>Bacteria</taxon>
        <taxon>Bacillati</taxon>
        <taxon>Bacillota</taxon>
        <taxon>Bacilli</taxon>
        <taxon>Lactobacillales</taxon>
        <taxon>Aerococcaceae</taxon>
        <taxon>Aerococcus</taxon>
    </lineage>
</organism>
<evidence type="ECO:0000313" key="3">
    <source>
        <dbReference type="Proteomes" id="UP001164714"/>
    </source>
</evidence>